<accession>A0A9D1EEF7</accession>
<dbReference type="GO" id="GO:0036376">
    <property type="term" value="P:sodium ion export across plasma membrane"/>
    <property type="evidence" value="ECO:0007669"/>
    <property type="project" value="InterPro"/>
</dbReference>
<organism evidence="8 9">
    <name type="scientific">Candidatus Fimimorpha faecalis</name>
    <dbReference type="NCBI Taxonomy" id="2840824"/>
    <lineage>
        <taxon>Bacteria</taxon>
        <taxon>Bacillati</taxon>
        <taxon>Bacillota</taxon>
        <taxon>Clostridia</taxon>
        <taxon>Eubacteriales</taxon>
        <taxon>Candidatus Fimimorpha</taxon>
    </lineage>
</organism>
<dbReference type="Proteomes" id="UP000824201">
    <property type="component" value="Unassembled WGS sequence"/>
</dbReference>
<evidence type="ECO:0000256" key="4">
    <source>
        <dbReference type="ARBA" id="ARBA00022989"/>
    </source>
</evidence>
<proteinExistence type="predicted"/>
<feature type="transmembrane region" description="Helical" evidence="6">
    <location>
        <begin position="155"/>
        <end position="178"/>
    </location>
</feature>
<keyword evidence="5 6" id="KW-0472">Membrane</keyword>
<feature type="signal peptide" evidence="7">
    <location>
        <begin position="1"/>
        <end position="18"/>
    </location>
</feature>
<dbReference type="PROSITE" id="PS51257">
    <property type="entry name" value="PROKAR_LIPOPROTEIN"/>
    <property type="match status" value="1"/>
</dbReference>
<comment type="caution">
    <text evidence="8">The sequence shown here is derived from an EMBL/GenBank/DDBJ whole genome shotgun (WGS) entry which is preliminary data.</text>
</comment>
<feature type="chain" id="PRO_5039416778" evidence="7">
    <location>
        <begin position="19"/>
        <end position="251"/>
    </location>
</feature>
<dbReference type="GO" id="GO:0015081">
    <property type="term" value="F:sodium ion transmembrane transporter activity"/>
    <property type="evidence" value="ECO:0007669"/>
    <property type="project" value="InterPro"/>
</dbReference>
<evidence type="ECO:0000256" key="2">
    <source>
        <dbReference type="ARBA" id="ARBA00022475"/>
    </source>
</evidence>
<keyword evidence="3 6" id="KW-0812">Transmembrane</keyword>
<protein>
    <submittedName>
        <fullName evidence="8">OadG family protein</fullName>
    </submittedName>
</protein>
<dbReference type="AlphaFoldDB" id="A0A9D1EEF7"/>
<dbReference type="GO" id="GO:0005886">
    <property type="term" value="C:plasma membrane"/>
    <property type="evidence" value="ECO:0007669"/>
    <property type="project" value="UniProtKB-SubCell"/>
</dbReference>
<reference evidence="8" key="1">
    <citation type="submission" date="2020-10" db="EMBL/GenBank/DDBJ databases">
        <authorList>
            <person name="Gilroy R."/>
        </authorList>
    </citation>
    <scope>NUCLEOTIDE SEQUENCE</scope>
    <source>
        <strain evidence="8">ChiW13-3771</strain>
    </source>
</reference>
<evidence type="ECO:0000256" key="5">
    <source>
        <dbReference type="ARBA" id="ARBA00023136"/>
    </source>
</evidence>
<evidence type="ECO:0000313" key="8">
    <source>
        <dbReference type="EMBL" id="HIR88912.1"/>
    </source>
</evidence>
<keyword evidence="7" id="KW-0732">Signal</keyword>
<keyword evidence="2" id="KW-1003">Cell membrane</keyword>
<evidence type="ECO:0000256" key="7">
    <source>
        <dbReference type="SAM" id="SignalP"/>
    </source>
</evidence>
<reference evidence="8" key="2">
    <citation type="journal article" date="2021" name="PeerJ">
        <title>Extensive microbial diversity within the chicken gut microbiome revealed by metagenomics and culture.</title>
        <authorList>
            <person name="Gilroy R."/>
            <person name="Ravi A."/>
            <person name="Getino M."/>
            <person name="Pursley I."/>
            <person name="Horton D.L."/>
            <person name="Alikhan N.F."/>
            <person name="Baker D."/>
            <person name="Gharbi K."/>
            <person name="Hall N."/>
            <person name="Watson M."/>
            <person name="Adriaenssens E.M."/>
            <person name="Foster-Nyarko E."/>
            <person name="Jarju S."/>
            <person name="Secka A."/>
            <person name="Antonio M."/>
            <person name="Oren A."/>
            <person name="Chaudhuri R.R."/>
            <person name="La Ragione R."/>
            <person name="Hildebrand F."/>
            <person name="Pallen M.J."/>
        </authorList>
    </citation>
    <scope>NUCLEOTIDE SEQUENCE</scope>
    <source>
        <strain evidence="8">ChiW13-3771</strain>
    </source>
</reference>
<evidence type="ECO:0000256" key="1">
    <source>
        <dbReference type="ARBA" id="ARBA00004236"/>
    </source>
</evidence>
<dbReference type="Pfam" id="PF04277">
    <property type="entry name" value="OAD_gamma"/>
    <property type="match status" value="1"/>
</dbReference>
<evidence type="ECO:0000256" key="6">
    <source>
        <dbReference type="SAM" id="Phobius"/>
    </source>
</evidence>
<dbReference type="EMBL" id="DVHN01000105">
    <property type="protein sequence ID" value="HIR88912.1"/>
    <property type="molecule type" value="Genomic_DNA"/>
</dbReference>
<keyword evidence="4 6" id="KW-1133">Transmembrane helix</keyword>
<name>A0A9D1EEF7_9FIRM</name>
<evidence type="ECO:0000313" key="9">
    <source>
        <dbReference type="Proteomes" id="UP000824201"/>
    </source>
</evidence>
<gene>
    <name evidence="8" type="ORF">IAC96_08195</name>
</gene>
<comment type="subcellular location">
    <subcellularLocation>
        <location evidence="1">Cell membrane</location>
    </subcellularLocation>
</comment>
<evidence type="ECO:0000256" key="3">
    <source>
        <dbReference type="ARBA" id="ARBA00022692"/>
    </source>
</evidence>
<dbReference type="InterPro" id="IPR005899">
    <property type="entry name" value="Na_pump_deCOase"/>
</dbReference>
<sequence length="251" mass="27477">MKKIVIVLSTIFCMFVLGACGEEAVQPLTDETAVSMGQEGQTLMEQIVALSDQELATQIEYFSENGDAPNTVLYNGLSSWNSSRGELGAYVSTQTPVVTRNENGAYVITMSAQFENRQAVVTMTTDKNVTTWESITFEANYSLGEKLQKAAMNTLMGMVTVFVVLIIIIGCISCFSFIPKIEAKFRKKSEEIDIPIPEPVVPVEPEEENLTDDLELVAVITAAIAAAEETSTDGLVVRSIRRVGTSKWKRA</sequence>